<evidence type="ECO:0000256" key="1">
    <source>
        <dbReference type="SAM" id="Phobius"/>
    </source>
</evidence>
<keyword evidence="1" id="KW-0812">Transmembrane</keyword>
<comment type="caution">
    <text evidence="4">The sequence shown here is derived from an EMBL/GenBank/DDBJ whole genome shotgun (WGS) entry which is preliminary data.</text>
</comment>
<gene>
    <name evidence="4" type="ORF">PPL_11862</name>
</gene>
<dbReference type="SUPFAM" id="SSF54001">
    <property type="entry name" value="Cysteine proteinases"/>
    <property type="match status" value="1"/>
</dbReference>
<accession>D3BUP1</accession>
<proteinExistence type="predicted"/>
<dbReference type="SMART" id="SM00848">
    <property type="entry name" value="Inhibitor_I29"/>
    <property type="match status" value="1"/>
</dbReference>
<dbReference type="GeneID" id="31367330"/>
<feature type="signal peptide" evidence="2">
    <location>
        <begin position="1"/>
        <end position="19"/>
    </location>
</feature>
<reference evidence="4 5" key="1">
    <citation type="journal article" date="2011" name="Genome Res.">
        <title>Phylogeny-wide analysis of social amoeba genomes highlights ancient origins for complex intercellular communication.</title>
        <authorList>
            <person name="Heidel A.J."/>
            <person name="Lawal H.M."/>
            <person name="Felder M."/>
            <person name="Schilde C."/>
            <person name="Helps N.R."/>
            <person name="Tunggal B."/>
            <person name="Rivero F."/>
            <person name="John U."/>
            <person name="Schleicher M."/>
            <person name="Eichinger L."/>
            <person name="Platzer M."/>
            <person name="Noegel A.A."/>
            <person name="Schaap P."/>
            <person name="Gloeckner G."/>
        </authorList>
    </citation>
    <scope>NUCLEOTIDE SEQUENCE [LARGE SCALE GENOMIC DNA]</scope>
    <source>
        <strain evidence="5">ATCC 26659 / Pp 5 / PN500</strain>
    </source>
</reference>
<dbReference type="AlphaFoldDB" id="D3BUP1"/>
<evidence type="ECO:0000313" key="4">
    <source>
        <dbReference type="EMBL" id="EFA74829.1"/>
    </source>
</evidence>
<evidence type="ECO:0000259" key="3">
    <source>
        <dbReference type="SMART" id="SM00848"/>
    </source>
</evidence>
<keyword evidence="2" id="KW-0732">Signal</keyword>
<name>D3BUP1_HETP5</name>
<protein>
    <recommendedName>
        <fullName evidence="3">Cathepsin propeptide inhibitor domain-containing protein</fullName>
    </recommendedName>
</protein>
<keyword evidence="5" id="KW-1185">Reference proteome</keyword>
<dbReference type="Gene3D" id="1.10.287.2250">
    <property type="match status" value="1"/>
</dbReference>
<dbReference type="InParanoid" id="D3BUP1"/>
<feature type="chain" id="PRO_5003041521" description="Cathepsin propeptide inhibitor domain-containing protein" evidence="2">
    <location>
        <begin position="20"/>
        <end position="213"/>
    </location>
</feature>
<organism evidence="4 5">
    <name type="scientific">Heterostelium pallidum (strain ATCC 26659 / Pp 5 / PN500)</name>
    <name type="common">Cellular slime mold</name>
    <name type="synonym">Polysphondylium pallidum</name>
    <dbReference type="NCBI Taxonomy" id="670386"/>
    <lineage>
        <taxon>Eukaryota</taxon>
        <taxon>Amoebozoa</taxon>
        <taxon>Evosea</taxon>
        <taxon>Eumycetozoa</taxon>
        <taxon>Dictyostelia</taxon>
        <taxon>Acytosteliales</taxon>
        <taxon>Acytosteliaceae</taxon>
        <taxon>Heterostelium</taxon>
    </lineage>
</organism>
<feature type="transmembrane region" description="Helical" evidence="1">
    <location>
        <begin position="140"/>
        <end position="163"/>
    </location>
</feature>
<dbReference type="InterPro" id="IPR038765">
    <property type="entry name" value="Papain-like_cys_pep_sf"/>
</dbReference>
<sequence length="213" mass="23091">MKVLLFICCLTTLLAIANSQGTEYDFETAFKNYVEAYGKQYLSSDYQAAFDAFKENLVKIQKANDNWSGSNVHIEVPDSSNMRVLSAVDPIISFPSESYPMMELNQFSDLSFEQFSAVYTGVDASLAPEAAAAAGLSTGAIVGIAVGSAAAVAIVAGATVAVVRSRRSASAEVETSPKEEVQMKRQSRGIDIFKWRRSKHQSITARSVPIDKQ</sequence>
<evidence type="ECO:0000256" key="2">
    <source>
        <dbReference type="SAM" id="SignalP"/>
    </source>
</evidence>
<keyword evidence="1" id="KW-0472">Membrane</keyword>
<dbReference type="Pfam" id="PF08246">
    <property type="entry name" value="Inhibitor_I29"/>
    <property type="match status" value="1"/>
</dbReference>
<evidence type="ECO:0000313" key="5">
    <source>
        <dbReference type="Proteomes" id="UP000001396"/>
    </source>
</evidence>
<dbReference type="RefSeq" id="XP_020426963.1">
    <property type="nucleotide sequence ID" value="XM_020582609.1"/>
</dbReference>
<dbReference type="EMBL" id="ADBJ01000060">
    <property type="protein sequence ID" value="EFA74829.1"/>
    <property type="molecule type" value="Genomic_DNA"/>
</dbReference>
<dbReference type="InterPro" id="IPR013201">
    <property type="entry name" value="Prot_inhib_I29"/>
</dbReference>
<feature type="domain" description="Cathepsin propeptide inhibitor" evidence="3">
    <location>
        <begin position="30"/>
        <end position="115"/>
    </location>
</feature>
<keyword evidence="1" id="KW-1133">Transmembrane helix</keyword>
<dbReference type="Proteomes" id="UP000001396">
    <property type="component" value="Unassembled WGS sequence"/>
</dbReference>